<name>A0A2P2CLC8_9ZZZZ</name>
<sequence>MFYSVWSFFKEADRQWCLNTAEQVLRANKLTIQDPAGDADIHVAGTGRTADLLVTVVCTRIKDHPTSVVVHAVATTPGTARAAGKAVRDGIIRTSPLADPDRNEVSPEP</sequence>
<organism evidence="1">
    <name type="scientific">metagenome</name>
    <dbReference type="NCBI Taxonomy" id="256318"/>
    <lineage>
        <taxon>unclassified sequences</taxon>
        <taxon>metagenomes</taxon>
    </lineage>
</organism>
<reference evidence="1" key="1">
    <citation type="submission" date="2015-08" db="EMBL/GenBank/DDBJ databases">
        <authorList>
            <person name="Babu N.S."/>
            <person name="Beckwith C.J."/>
            <person name="Beseler K.G."/>
            <person name="Brison A."/>
            <person name="Carone J.V."/>
            <person name="Caskin T.P."/>
            <person name="Diamond M."/>
            <person name="Durham M.E."/>
            <person name="Foxe J.M."/>
            <person name="Go M."/>
            <person name="Henderson B.A."/>
            <person name="Jones I.B."/>
            <person name="McGettigan J.A."/>
            <person name="Micheletti S.J."/>
            <person name="Nasrallah M.E."/>
            <person name="Ortiz D."/>
            <person name="Piller C.R."/>
            <person name="Privatt S.R."/>
            <person name="Schneider S.L."/>
            <person name="Sharp S."/>
            <person name="Smith T.C."/>
            <person name="Stanton J.D."/>
            <person name="Ullery H.E."/>
            <person name="Wilson R.J."/>
            <person name="Serrano M.G."/>
            <person name="Buck G."/>
            <person name="Lee V."/>
            <person name="Wang Y."/>
            <person name="Carvalho R."/>
            <person name="Voegtly L."/>
            <person name="Shi R."/>
            <person name="Duckworth R."/>
            <person name="Johnson A."/>
            <person name="Loviza R."/>
            <person name="Walstead R."/>
            <person name="Shah Z."/>
            <person name="Kiflezghi M."/>
            <person name="Wade K."/>
            <person name="Ball S.L."/>
            <person name="Bradley K.W."/>
            <person name="Asai D.J."/>
            <person name="Bowman C.A."/>
            <person name="Russell D.A."/>
            <person name="Pope W.H."/>
            <person name="Jacobs-Sera D."/>
            <person name="Hendrix R.W."/>
            <person name="Hatfull G.F."/>
        </authorList>
    </citation>
    <scope>NUCLEOTIDE SEQUENCE</scope>
</reference>
<dbReference type="EMBL" id="CZKB01000028">
    <property type="protein sequence ID" value="CUR62492.1"/>
    <property type="molecule type" value="Genomic_DNA"/>
</dbReference>
<proteinExistence type="predicted"/>
<dbReference type="AlphaFoldDB" id="A0A2P2CLC8"/>
<protein>
    <submittedName>
        <fullName evidence="1">Uncharacterized protein</fullName>
    </submittedName>
</protein>
<gene>
    <name evidence="1" type="ORF">NOCA180136</name>
</gene>
<accession>A0A2P2CLC8</accession>
<evidence type="ECO:0000313" key="1">
    <source>
        <dbReference type="EMBL" id="CUR62492.1"/>
    </source>
</evidence>